<evidence type="ECO:0000313" key="2">
    <source>
        <dbReference type="Proteomes" id="UP001518925"/>
    </source>
</evidence>
<protein>
    <submittedName>
        <fullName evidence="1">Uncharacterized protein</fullName>
    </submittedName>
</protein>
<comment type="caution">
    <text evidence="1">The sequence shown here is derived from an EMBL/GenBank/DDBJ whole genome shotgun (WGS) entry which is preliminary data.</text>
</comment>
<accession>A0ABS2DKE3</accession>
<dbReference type="RefSeq" id="WP_204204301.1">
    <property type="nucleotide sequence ID" value="NZ_JAFELM010000036.1"/>
</dbReference>
<dbReference type="EMBL" id="JAFELM010000036">
    <property type="protein sequence ID" value="MBM6618964.1"/>
    <property type="molecule type" value="Genomic_DNA"/>
</dbReference>
<name>A0ABS2DKE3_9BACI</name>
<dbReference type="Proteomes" id="UP001518925">
    <property type="component" value="Unassembled WGS sequence"/>
</dbReference>
<evidence type="ECO:0000313" key="1">
    <source>
        <dbReference type="EMBL" id="MBM6618964.1"/>
    </source>
</evidence>
<proteinExistence type="predicted"/>
<sequence length="73" mass="8529">MIGIDMDQEQLTLRLNDCLLSEDEMNLDWKSFNGEDYFSIMRKKSSDFETSFKLNRVDTGAMYLLSFFELIAG</sequence>
<gene>
    <name evidence="1" type="ORF">JR050_14940</name>
</gene>
<organism evidence="1 2">
    <name type="scientific">Bacillus suaedaesalsae</name>
    <dbReference type="NCBI Taxonomy" id="2810349"/>
    <lineage>
        <taxon>Bacteria</taxon>
        <taxon>Bacillati</taxon>
        <taxon>Bacillota</taxon>
        <taxon>Bacilli</taxon>
        <taxon>Bacillales</taxon>
        <taxon>Bacillaceae</taxon>
        <taxon>Bacillus</taxon>
    </lineage>
</organism>
<keyword evidence="2" id="KW-1185">Reference proteome</keyword>
<reference evidence="1 2" key="1">
    <citation type="submission" date="2021-02" db="EMBL/GenBank/DDBJ databases">
        <title>Bacillus sp. RD4P76, an endophyte from a halophyte.</title>
        <authorList>
            <person name="Sun J.-Q."/>
        </authorList>
    </citation>
    <scope>NUCLEOTIDE SEQUENCE [LARGE SCALE GENOMIC DNA]</scope>
    <source>
        <strain evidence="1 2">RD4P76</strain>
    </source>
</reference>